<feature type="domain" description="GAT" evidence="1">
    <location>
        <begin position="1"/>
        <end position="59"/>
    </location>
</feature>
<sequence>MKVMSEMLTKMKPGQEHNDDWSLLIELHQTLISMQKRIMDLIEKIANEEVTSELLRIND</sequence>
<dbReference type="InterPro" id="IPR004152">
    <property type="entry name" value="GAT_dom"/>
</dbReference>
<dbReference type="SUPFAM" id="SSF89009">
    <property type="entry name" value="GAT-like domain"/>
    <property type="match status" value="1"/>
</dbReference>
<organism evidence="2 3">
    <name type="scientific">Euroglyphus maynei</name>
    <name type="common">Mayne's house dust mite</name>
    <dbReference type="NCBI Taxonomy" id="6958"/>
    <lineage>
        <taxon>Eukaryota</taxon>
        <taxon>Metazoa</taxon>
        <taxon>Ecdysozoa</taxon>
        <taxon>Arthropoda</taxon>
        <taxon>Chelicerata</taxon>
        <taxon>Arachnida</taxon>
        <taxon>Acari</taxon>
        <taxon>Acariformes</taxon>
        <taxon>Sarcoptiformes</taxon>
        <taxon>Astigmata</taxon>
        <taxon>Psoroptidia</taxon>
        <taxon>Analgoidea</taxon>
        <taxon>Pyroglyphidae</taxon>
        <taxon>Pyroglyphinae</taxon>
        <taxon>Euroglyphus</taxon>
    </lineage>
</organism>
<name>A0A1Y3AWW6_EURMA</name>
<gene>
    <name evidence="2" type="ORF">BLA29_015299</name>
</gene>
<dbReference type="GO" id="GO:0005768">
    <property type="term" value="C:endosome"/>
    <property type="evidence" value="ECO:0007669"/>
    <property type="project" value="TreeGrafter"/>
</dbReference>
<dbReference type="GO" id="GO:0030276">
    <property type="term" value="F:clathrin binding"/>
    <property type="evidence" value="ECO:0007669"/>
    <property type="project" value="TreeGrafter"/>
</dbReference>
<comment type="caution">
    <text evidence="2">The sequence shown here is derived from an EMBL/GenBank/DDBJ whole genome shotgun (WGS) entry which is preliminary data.</text>
</comment>
<feature type="non-terminal residue" evidence="2">
    <location>
        <position position="59"/>
    </location>
</feature>
<accession>A0A1Y3AWW6</accession>
<dbReference type="Proteomes" id="UP000194236">
    <property type="component" value="Unassembled WGS sequence"/>
</dbReference>
<dbReference type="GO" id="GO:0043130">
    <property type="term" value="F:ubiquitin binding"/>
    <property type="evidence" value="ECO:0007669"/>
    <property type="project" value="InterPro"/>
</dbReference>
<dbReference type="InterPro" id="IPR038425">
    <property type="entry name" value="GAT_sf"/>
</dbReference>
<keyword evidence="3" id="KW-1185">Reference proteome</keyword>
<dbReference type="Gene3D" id="1.20.58.160">
    <property type="match status" value="1"/>
</dbReference>
<evidence type="ECO:0000259" key="1">
    <source>
        <dbReference type="PROSITE" id="PS50909"/>
    </source>
</evidence>
<protein>
    <recommendedName>
        <fullName evidence="1">GAT domain-containing protein</fullName>
    </recommendedName>
</protein>
<evidence type="ECO:0000313" key="2">
    <source>
        <dbReference type="EMBL" id="OTF72274.1"/>
    </source>
</evidence>
<dbReference type="AlphaFoldDB" id="A0A1Y3AWW6"/>
<dbReference type="PROSITE" id="PS50909">
    <property type="entry name" value="GAT"/>
    <property type="match status" value="1"/>
</dbReference>
<dbReference type="EMBL" id="MUJZ01057004">
    <property type="protein sequence ID" value="OTF72274.1"/>
    <property type="molecule type" value="Genomic_DNA"/>
</dbReference>
<dbReference type="GO" id="GO:0016020">
    <property type="term" value="C:membrane"/>
    <property type="evidence" value="ECO:0007669"/>
    <property type="project" value="TreeGrafter"/>
</dbReference>
<proteinExistence type="predicted"/>
<dbReference type="Pfam" id="PF03127">
    <property type="entry name" value="GAT"/>
    <property type="match status" value="1"/>
</dbReference>
<dbReference type="GO" id="GO:0007165">
    <property type="term" value="P:signal transduction"/>
    <property type="evidence" value="ECO:0007669"/>
    <property type="project" value="TreeGrafter"/>
</dbReference>
<dbReference type="GO" id="GO:0035091">
    <property type="term" value="F:phosphatidylinositol binding"/>
    <property type="evidence" value="ECO:0007669"/>
    <property type="project" value="InterPro"/>
</dbReference>
<dbReference type="PANTHER" id="PTHR13856:SF137">
    <property type="entry name" value="GH05942P"/>
    <property type="match status" value="1"/>
</dbReference>
<evidence type="ECO:0000313" key="3">
    <source>
        <dbReference type="Proteomes" id="UP000194236"/>
    </source>
</evidence>
<dbReference type="OrthoDB" id="2018246at2759"/>
<reference evidence="2 3" key="1">
    <citation type="submission" date="2017-03" db="EMBL/GenBank/DDBJ databases">
        <title>Genome Survey of Euroglyphus maynei.</title>
        <authorList>
            <person name="Arlian L.G."/>
            <person name="Morgan M.S."/>
            <person name="Rider S.D."/>
        </authorList>
    </citation>
    <scope>NUCLEOTIDE SEQUENCE [LARGE SCALE GENOMIC DNA]</scope>
    <source>
        <strain evidence="2">Arlian Lab</strain>
        <tissue evidence="2">Whole body</tissue>
    </source>
</reference>
<dbReference type="PANTHER" id="PTHR13856">
    <property type="entry name" value="VHS DOMAIN CONTAINING PROTEIN FAMILY"/>
    <property type="match status" value="1"/>
</dbReference>